<feature type="region of interest" description="Disordered" evidence="1">
    <location>
        <begin position="274"/>
        <end position="298"/>
    </location>
</feature>
<dbReference type="InterPro" id="IPR011333">
    <property type="entry name" value="SKP1/BTB/POZ_sf"/>
</dbReference>
<dbReference type="Gene3D" id="3.30.710.10">
    <property type="entry name" value="Potassium Channel Kv1.1, Chain A"/>
    <property type="match status" value="1"/>
</dbReference>
<feature type="compositionally biased region" description="Basic and acidic residues" evidence="1">
    <location>
        <begin position="19"/>
        <end position="32"/>
    </location>
</feature>
<dbReference type="EMBL" id="JAVDPF010000048">
    <property type="protein sequence ID" value="KAL1866806.1"/>
    <property type="molecule type" value="Genomic_DNA"/>
</dbReference>
<proteinExistence type="predicted"/>
<dbReference type="PANTHER" id="PTHR47843">
    <property type="entry name" value="BTB DOMAIN-CONTAINING PROTEIN-RELATED"/>
    <property type="match status" value="1"/>
</dbReference>
<name>A0ABR3WT10_9EURO</name>
<evidence type="ECO:0008006" key="4">
    <source>
        <dbReference type="Google" id="ProtNLM"/>
    </source>
</evidence>
<organism evidence="2 3">
    <name type="scientific">Paecilomyces lecythidis</name>
    <dbReference type="NCBI Taxonomy" id="3004212"/>
    <lineage>
        <taxon>Eukaryota</taxon>
        <taxon>Fungi</taxon>
        <taxon>Dikarya</taxon>
        <taxon>Ascomycota</taxon>
        <taxon>Pezizomycotina</taxon>
        <taxon>Eurotiomycetes</taxon>
        <taxon>Eurotiomycetidae</taxon>
        <taxon>Eurotiales</taxon>
        <taxon>Thermoascaceae</taxon>
        <taxon>Paecilomyces</taxon>
    </lineage>
</organism>
<feature type="region of interest" description="Disordered" evidence="1">
    <location>
        <begin position="1"/>
        <end position="55"/>
    </location>
</feature>
<sequence>MDNPEVQIPSADNADVEMEGTREPVEQNKDDATAETVEQQKGNEKDAESTQDTTVVASEGDSVAVPEKNQGLKFIDHLKSPVVELVVGQGDDQTILTAHEGFLRESPFFSDAIAAFKDGEARKINLPDESIDAVGSFLQFQYTGDYFPRRVQTPGGGLEHDPTAPDVDDTGDQLLKHARVYTLAEKLGSPALKTLAHSKIHRISSTARGEIAYARYVYANTSPDDVVIRRPIAAFWATRSHVLRHEAEMEFRTMCLEFPQFGFDVLSLVLDQKEKRSHGPDPDSAVKGSARKRQRAGL</sequence>
<reference evidence="2 3" key="1">
    <citation type="journal article" date="2024" name="IMA Fungus">
        <title>IMA Genome - F19 : A genome assembly and annotation guide to empower mycologists, including annotated draft genome sequences of Ceratocystis pirilliformis, Diaporthe australafricana, Fusarium ophioides, Paecilomyces lecythidis, and Sporothrix stenoceras.</title>
        <authorList>
            <person name="Aylward J."/>
            <person name="Wilson A.M."/>
            <person name="Visagie C.M."/>
            <person name="Spraker J."/>
            <person name="Barnes I."/>
            <person name="Buitendag C."/>
            <person name="Ceriani C."/>
            <person name="Del Mar Angel L."/>
            <person name="du Plessis D."/>
            <person name="Fuchs T."/>
            <person name="Gasser K."/>
            <person name="Kramer D."/>
            <person name="Li W."/>
            <person name="Munsamy K."/>
            <person name="Piso A."/>
            <person name="Price J.L."/>
            <person name="Sonnekus B."/>
            <person name="Thomas C."/>
            <person name="van der Nest A."/>
            <person name="van Dijk A."/>
            <person name="van Heerden A."/>
            <person name="van Vuuren N."/>
            <person name="Yilmaz N."/>
            <person name="Duong T.A."/>
            <person name="van der Merwe N.A."/>
            <person name="Wingfield M.J."/>
            <person name="Wingfield B.D."/>
        </authorList>
    </citation>
    <scope>NUCLEOTIDE SEQUENCE [LARGE SCALE GENOMIC DNA]</scope>
    <source>
        <strain evidence="2 3">CMW 18167</strain>
    </source>
</reference>
<keyword evidence="3" id="KW-1185">Reference proteome</keyword>
<evidence type="ECO:0000256" key="1">
    <source>
        <dbReference type="SAM" id="MobiDB-lite"/>
    </source>
</evidence>
<evidence type="ECO:0000313" key="3">
    <source>
        <dbReference type="Proteomes" id="UP001583193"/>
    </source>
</evidence>
<comment type="caution">
    <text evidence="2">The sequence shown here is derived from an EMBL/GenBank/DDBJ whole genome shotgun (WGS) entry which is preliminary data.</text>
</comment>
<feature type="compositionally biased region" description="Basic residues" evidence="1">
    <location>
        <begin position="289"/>
        <end position="298"/>
    </location>
</feature>
<accession>A0ABR3WT10</accession>
<dbReference type="PANTHER" id="PTHR47843:SF3">
    <property type="entry name" value="BTB DOMAIN-CONTAINING PROTEIN"/>
    <property type="match status" value="1"/>
</dbReference>
<gene>
    <name evidence="2" type="ORF">Plec18167_008940</name>
</gene>
<evidence type="ECO:0000313" key="2">
    <source>
        <dbReference type="EMBL" id="KAL1866806.1"/>
    </source>
</evidence>
<dbReference type="Proteomes" id="UP001583193">
    <property type="component" value="Unassembled WGS sequence"/>
</dbReference>
<protein>
    <recommendedName>
        <fullName evidence="4">BTB domain-containing protein</fullName>
    </recommendedName>
</protein>